<dbReference type="InterPro" id="IPR050426">
    <property type="entry name" value="Glycosyltransferase_28"/>
</dbReference>
<feature type="domain" description="Erythromycin biosynthesis protein CIII-like C-terminal" evidence="2">
    <location>
        <begin position="355"/>
        <end position="478"/>
    </location>
</feature>
<dbReference type="PANTHER" id="PTHR48050">
    <property type="entry name" value="STEROL 3-BETA-GLUCOSYLTRANSFERASE"/>
    <property type="match status" value="1"/>
</dbReference>
<dbReference type="SUPFAM" id="SSF53756">
    <property type="entry name" value="UDP-Glycosyltransferase/glycogen phosphorylase"/>
    <property type="match status" value="1"/>
</dbReference>
<dbReference type="GO" id="GO:0016740">
    <property type="term" value="F:transferase activity"/>
    <property type="evidence" value="ECO:0007669"/>
    <property type="project" value="UniProtKB-KW"/>
</dbReference>
<keyword evidence="4" id="KW-1185">Reference proteome</keyword>
<reference evidence="3 4" key="1">
    <citation type="submission" date="2021-08" db="EMBL/GenBank/DDBJ databases">
        <title>Whole genome sequence of novel Actinomyces species strain MAS-1.</title>
        <authorList>
            <person name="Saito M."/>
            <person name="Kuwahara N."/>
            <person name="Takizawa T."/>
            <person name="Gotouda H."/>
            <person name="Ochiai T."/>
        </authorList>
    </citation>
    <scope>NUCLEOTIDE SEQUENCE [LARGE SCALE GENOMIC DNA]</scope>
    <source>
        <strain evidence="3 4">MAS-1</strain>
    </source>
</reference>
<feature type="compositionally biased region" description="Low complexity" evidence="1">
    <location>
        <begin position="58"/>
        <end position="67"/>
    </location>
</feature>
<sequence length="511" mass="54323">MTADAGSSTPHENPALNDATALSAEILTPAELAAIGATMRQAPATSLAPAESRRARPASRQAPRSSSHACRVLFAPETINIAEVTRGIEVAKRMPEGVDCVFTGFSPRNRDLIEEAGFEFILQEPLLTDEQARQALDFDQGRGHRHPFTRAMLSQRVASERELIRRLCASAVVVGVTPSQFISARAESVPLVFVRPFAYSLPHVSIARSYGTTAFLPRTTRRQRVIDRAAAGVFHTVASRVPLPRPFYQVAADHGVDLARNVAGALTADLNLIASAPHLLPQHVEMPAGHRVVGPIYAHLPGPVPPLVARLAEGDQPVVYFAIGSSGNRDLALSVLRGLGHAPCQVVAPVRSYLHEEDLAGLPANVHVTDWLPADRLGGAIDLAITHGGEGTVQTSCTQGWPFIGIPLQFEQRFNVQRCVAFGSARLLPQKQASSTDWAALVRQALADEEMRAKAAQMADLMRSLDGPGQAAQAIMELLEGPGVPTSLAGALPAGASAAPSPGCERTLALA</sequence>
<proteinExistence type="predicted"/>
<protein>
    <submittedName>
        <fullName evidence="3">Glycosyl transferase</fullName>
    </submittedName>
</protein>
<name>A0ABN6K959_9ACTO</name>
<feature type="region of interest" description="Disordered" evidence="1">
    <location>
        <begin position="43"/>
        <end position="67"/>
    </location>
</feature>
<organism evidence="3 4">
    <name type="scientific">Actinomyces capricornis</name>
    <dbReference type="NCBI Taxonomy" id="2755559"/>
    <lineage>
        <taxon>Bacteria</taxon>
        <taxon>Bacillati</taxon>
        <taxon>Actinomycetota</taxon>
        <taxon>Actinomycetes</taxon>
        <taxon>Actinomycetales</taxon>
        <taxon>Actinomycetaceae</taxon>
        <taxon>Actinomyces</taxon>
    </lineage>
</organism>
<dbReference type="Pfam" id="PF06722">
    <property type="entry name" value="EryCIII-like_C"/>
    <property type="match status" value="1"/>
</dbReference>
<evidence type="ECO:0000313" key="3">
    <source>
        <dbReference type="EMBL" id="BDA64554.1"/>
    </source>
</evidence>
<evidence type="ECO:0000259" key="2">
    <source>
        <dbReference type="Pfam" id="PF06722"/>
    </source>
</evidence>
<dbReference type="InterPro" id="IPR010610">
    <property type="entry name" value="EryCIII-like_C"/>
</dbReference>
<gene>
    <name evidence="3" type="ORF">MANAM107_13880</name>
</gene>
<evidence type="ECO:0000256" key="1">
    <source>
        <dbReference type="SAM" id="MobiDB-lite"/>
    </source>
</evidence>
<evidence type="ECO:0000313" key="4">
    <source>
        <dbReference type="Proteomes" id="UP000824496"/>
    </source>
</evidence>
<dbReference type="Proteomes" id="UP000824496">
    <property type="component" value="Chromosome"/>
</dbReference>
<accession>A0ABN6K959</accession>
<dbReference type="PANTHER" id="PTHR48050:SF13">
    <property type="entry name" value="STEROL 3-BETA-GLUCOSYLTRANSFERASE UGT80A2"/>
    <property type="match status" value="1"/>
</dbReference>
<keyword evidence="3" id="KW-0808">Transferase</keyword>
<dbReference type="EMBL" id="AP025017">
    <property type="protein sequence ID" value="BDA64554.1"/>
    <property type="molecule type" value="Genomic_DNA"/>
</dbReference>
<dbReference type="Gene3D" id="3.40.50.2000">
    <property type="entry name" value="Glycogen Phosphorylase B"/>
    <property type="match status" value="2"/>
</dbReference>